<organism evidence="2 3">
    <name type="scientific">Stylosanthes scabra</name>
    <dbReference type="NCBI Taxonomy" id="79078"/>
    <lineage>
        <taxon>Eukaryota</taxon>
        <taxon>Viridiplantae</taxon>
        <taxon>Streptophyta</taxon>
        <taxon>Embryophyta</taxon>
        <taxon>Tracheophyta</taxon>
        <taxon>Spermatophyta</taxon>
        <taxon>Magnoliopsida</taxon>
        <taxon>eudicotyledons</taxon>
        <taxon>Gunneridae</taxon>
        <taxon>Pentapetalae</taxon>
        <taxon>rosids</taxon>
        <taxon>fabids</taxon>
        <taxon>Fabales</taxon>
        <taxon>Fabaceae</taxon>
        <taxon>Papilionoideae</taxon>
        <taxon>50 kb inversion clade</taxon>
        <taxon>dalbergioids sensu lato</taxon>
        <taxon>Dalbergieae</taxon>
        <taxon>Pterocarpus clade</taxon>
        <taxon>Stylosanthes</taxon>
    </lineage>
</organism>
<accession>A0ABU6RJH8</accession>
<feature type="compositionally biased region" description="Basic and acidic residues" evidence="1">
    <location>
        <begin position="120"/>
        <end position="133"/>
    </location>
</feature>
<gene>
    <name evidence="2" type="ORF">PIB30_054663</name>
</gene>
<comment type="caution">
    <text evidence="2">The sequence shown here is derived from an EMBL/GenBank/DDBJ whole genome shotgun (WGS) entry which is preliminary data.</text>
</comment>
<evidence type="ECO:0000313" key="3">
    <source>
        <dbReference type="Proteomes" id="UP001341840"/>
    </source>
</evidence>
<sequence>MACVQINLNRPIIDEVEIDDRVYGVAYENLELLCGCCRCFGHLEADCGKKKEKTVLLITTDHDGERQPEALTAEIGKENSNYFEFGKNQIQNNNEFRNNQNNNAEVRKMGDMPSVTLNEGESKSHAILDDENL</sequence>
<feature type="region of interest" description="Disordered" evidence="1">
    <location>
        <begin position="114"/>
        <end position="133"/>
    </location>
</feature>
<keyword evidence="3" id="KW-1185">Reference proteome</keyword>
<evidence type="ECO:0008006" key="4">
    <source>
        <dbReference type="Google" id="ProtNLM"/>
    </source>
</evidence>
<dbReference type="Proteomes" id="UP001341840">
    <property type="component" value="Unassembled WGS sequence"/>
</dbReference>
<reference evidence="2 3" key="1">
    <citation type="journal article" date="2023" name="Plants (Basel)">
        <title>Bridging the Gap: Combining Genomics and Transcriptomics Approaches to Understand Stylosanthes scabra, an Orphan Legume from the Brazilian Caatinga.</title>
        <authorList>
            <person name="Ferreira-Neto J.R.C."/>
            <person name="da Silva M.D."/>
            <person name="Binneck E."/>
            <person name="de Melo N.F."/>
            <person name="da Silva R.H."/>
            <person name="de Melo A.L.T.M."/>
            <person name="Pandolfi V."/>
            <person name="Bustamante F.O."/>
            <person name="Brasileiro-Vidal A.C."/>
            <person name="Benko-Iseppon A.M."/>
        </authorList>
    </citation>
    <scope>NUCLEOTIDE SEQUENCE [LARGE SCALE GENOMIC DNA]</scope>
    <source>
        <tissue evidence="2">Leaves</tissue>
    </source>
</reference>
<name>A0ABU6RJH8_9FABA</name>
<evidence type="ECO:0000256" key="1">
    <source>
        <dbReference type="SAM" id="MobiDB-lite"/>
    </source>
</evidence>
<protein>
    <recommendedName>
        <fullName evidence="4">Zinc knuckle CX2CX4HX4C domain-containing protein</fullName>
    </recommendedName>
</protein>
<evidence type="ECO:0000313" key="2">
    <source>
        <dbReference type="EMBL" id="MED6123976.1"/>
    </source>
</evidence>
<dbReference type="EMBL" id="JASCZI010030627">
    <property type="protein sequence ID" value="MED6123976.1"/>
    <property type="molecule type" value="Genomic_DNA"/>
</dbReference>
<proteinExistence type="predicted"/>